<dbReference type="CDD" id="cd14688">
    <property type="entry name" value="bZIP_YAP"/>
    <property type="match status" value="1"/>
</dbReference>
<evidence type="ECO:0000256" key="1">
    <source>
        <dbReference type="SAM" id="MobiDB-lite"/>
    </source>
</evidence>
<dbReference type="SUPFAM" id="SSF57959">
    <property type="entry name" value="Leucine zipper domain"/>
    <property type="match status" value="1"/>
</dbReference>
<dbReference type="Proteomes" id="UP000517252">
    <property type="component" value="Unassembled WGS sequence"/>
</dbReference>
<dbReference type="GO" id="GO:0003700">
    <property type="term" value="F:DNA-binding transcription factor activity"/>
    <property type="evidence" value="ECO:0007669"/>
    <property type="project" value="InterPro"/>
</dbReference>
<feature type="compositionally biased region" description="Polar residues" evidence="1">
    <location>
        <begin position="306"/>
        <end position="321"/>
    </location>
</feature>
<sequence length="369" mass="41006">MIKQMANDISNGPSSFTGVAHVYPPFHSSSNSPNLEASFMRDFTCCGRVLPSLHGLLQHYEDAHGQTSRELPAGLTHKFDHSLQRWLYNNPETQENPQELKQAVAELDPLQSQSLLPLPLVEPLKSSDVAAHDTFDPIHGSGASNDRPRLGDGGLTTSSIDIASLLQIPTTSESTVSHTRQVRQEFPPDPPSNALREIPVDLLPPAAGWIPEFDHNTQRRLYNSTETGVIQREVPLANPPFNDGISSAFSSSDHADEDWTKISDLAERRRIQNRIAQRSYREKLKRRLEDLERRAESKEGEAEKQPSPSSKLAASLNNLNPGHQRRYNSDQEIERTQLGTRRPSQAAPRDVVGQTAQEAKEQAVSGVEE</sequence>
<dbReference type="PANTHER" id="PTHR39607:SF1">
    <property type="entry name" value="B-ZIP TRANSCRIPTION FACTOR (EUROFUNG)"/>
    <property type="match status" value="1"/>
</dbReference>
<dbReference type="InterPro" id="IPR052635">
    <property type="entry name" value="Sec_Metab_Biosynth_Reg"/>
</dbReference>
<protein>
    <submittedName>
        <fullName evidence="2">Transcription factor lcsF</fullName>
    </submittedName>
</protein>
<proteinExistence type="predicted"/>
<evidence type="ECO:0000313" key="3">
    <source>
        <dbReference type="Proteomes" id="UP000517252"/>
    </source>
</evidence>
<feature type="region of interest" description="Disordered" evidence="1">
    <location>
        <begin position="171"/>
        <end position="194"/>
    </location>
</feature>
<dbReference type="AlphaFoldDB" id="A0A6V8QXP7"/>
<gene>
    <name evidence="2" type="ORF">TASIC1_0008030200</name>
</gene>
<feature type="region of interest" description="Disordered" evidence="1">
    <location>
        <begin position="235"/>
        <end position="257"/>
    </location>
</feature>
<dbReference type="OrthoDB" id="3269380at2759"/>
<dbReference type="InterPro" id="IPR046347">
    <property type="entry name" value="bZIP_sf"/>
</dbReference>
<feature type="region of interest" description="Disordered" evidence="1">
    <location>
        <begin position="291"/>
        <end position="369"/>
    </location>
</feature>
<evidence type="ECO:0000313" key="2">
    <source>
        <dbReference type="EMBL" id="GFP57461.1"/>
    </source>
</evidence>
<dbReference type="PANTHER" id="PTHR39607">
    <property type="entry name" value="XANTHOCILLIN BIOSYNTHESIS CLUSTER TRANSCRIPTION FACTOR XANC-RELATED"/>
    <property type="match status" value="1"/>
</dbReference>
<organism evidence="2 3">
    <name type="scientific">Trichoderma asperellum</name>
    <name type="common">Filamentous fungus</name>
    <dbReference type="NCBI Taxonomy" id="101201"/>
    <lineage>
        <taxon>Eukaryota</taxon>
        <taxon>Fungi</taxon>
        <taxon>Dikarya</taxon>
        <taxon>Ascomycota</taxon>
        <taxon>Pezizomycotina</taxon>
        <taxon>Sordariomycetes</taxon>
        <taxon>Hypocreomycetidae</taxon>
        <taxon>Hypocreales</taxon>
        <taxon>Hypocreaceae</taxon>
        <taxon>Trichoderma</taxon>
    </lineage>
</organism>
<dbReference type="EMBL" id="BLZH01000008">
    <property type="protein sequence ID" value="GFP57461.1"/>
    <property type="molecule type" value="Genomic_DNA"/>
</dbReference>
<reference evidence="2 3" key="1">
    <citation type="submission" date="2020-07" db="EMBL/GenBank/DDBJ databases">
        <title>Trichoderma asperellum IC-1 whole genome shotgun sequence.</title>
        <authorList>
            <person name="Kanamasa S."/>
            <person name="Takahashi H."/>
        </authorList>
    </citation>
    <scope>NUCLEOTIDE SEQUENCE [LARGE SCALE GENOMIC DNA]</scope>
    <source>
        <strain evidence="2 3">IC-1</strain>
    </source>
</reference>
<accession>A0A6V8QXP7</accession>
<feature type="compositionally biased region" description="Basic and acidic residues" evidence="1">
    <location>
        <begin position="291"/>
        <end position="304"/>
    </location>
</feature>
<feature type="region of interest" description="Disordered" evidence="1">
    <location>
        <begin position="132"/>
        <end position="156"/>
    </location>
</feature>
<dbReference type="Gene3D" id="1.20.5.170">
    <property type="match status" value="1"/>
</dbReference>
<name>A0A6V8QXP7_TRIAP</name>
<comment type="caution">
    <text evidence="2">The sequence shown here is derived from an EMBL/GenBank/DDBJ whole genome shotgun (WGS) entry which is preliminary data.</text>
</comment>